<evidence type="ECO:0000256" key="8">
    <source>
        <dbReference type="ARBA" id="ARBA00022989"/>
    </source>
</evidence>
<feature type="compositionally biased region" description="Polar residues" evidence="14">
    <location>
        <begin position="199"/>
        <end position="210"/>
    </location>
</feature>
<dbReference type="PANTHER" id="PTHR15415">
    <property type="entry name" value="MITOFILIN"/>
    <property type="match status" value="1"/>
</dbReference>
<sequence>MSTDSVLEEGMLAIVRGVPRSFTSHRLASCGQIWAGLPLLKVWLAALPDSYVNLWLVPAHAKIPGDFKSQHQTIRATEYTWSFYLCLTHSPPPVDQLFDSVARHAAHFNCVEPSVALVPNLPQTLWTMVPYLESQASECRREQVLIHTPQRHYAVSRKPNAGGRSSLTPSTAAAPELSQKAANSTSTKPPGPSDPNVRSPASPSTGSTIHPETVPKPPPSPPAQGQTSPGSTVQPPEHAPSPPPPPPPPAPKTGRLRKLLLYLFLTTGLAYAGGVWYSLRSDNFYDFFTEYIPYGEEAVLYLEERDFRNRFPNVTRQINRRVTTPRDEGAHVTTIPGGSGLSWKVAEEQQEGTDLSKKGRHMSATDANEPTKETKAVEKAKEEVMSKPIAKKEEADKPKPAPKAVETQPAKEEGEKKIEAPRQPAVPAVTTIERLGLDKEDEPVVQDLVKVFNDIITVISADESASKFSGPVAKAKEELQKIGDRIVALKNDARESAQEEIRNAHAAFDKSAAELIRRIDEVRAQEAAQFREEFEIEREKIAQSYQEKVNTELQRAHDVAEQRLRNELVEQAIELNRKFLSDVKTLVENEREGRLSKLAELTANVAELERLTAGWSDVIDINLKTQQLQVAVDAVRTTLENSDVPRPFVRELAAVKELASNDEVVAAAIASISPAAYQRGIPSPAQLVDRFRRVAGEVRKANLLPENAGITSHAASFVLSKVMLKKQGSPVGDDVESILTRTENFLEEGNFDEAAREMNSLQGWAKLLSKDWLADVRRVLEVKQALEVIETEARLRCLQVE</sequence>
<evidence type="ECO:0000256" key="13">
    <source>
        <dbReference type="RuleBase" id="RU363000"/>
    </source>
</evidence>
<feature type="compositionally biased region" description="Basic and acidic residues" evidence="14">
    <location>
        <begin position="369"/>
        <end position="399"/>
    </location>
</feature>
<keyword evidence="9" id="KW-0175">Coiled coil</keyword>
<evidence type="ECO:0000256" key="7">
    <source>
        <dbReference type="ARBA" id="ARBA00022946"/>
    </source>
</evidence>
<feature type="compositionally biased region" description="Pro residues" evidence="14">
    <location>
        <begin position="237"/>
        <end position="251"/>
    </location>
</feature>
<evidence type="ECO:0000256" key="5">
    <source>
        <dbReference type="ARBA" id="ARBA00022692"/>
    </source>
</evidence>
<dbReference type="InterPro" id="IPR019133">
    <property type="entry name" value="MIC60"/>
</dbReference>
<keyword evidence="5 13" id="KW-0812">Transmembrane</keyword>
<dbReference type="VEuPathDB" id="FungiDB:EMCG_02504"/>
<accession>A0A2B7ZIP7</accession>
<dbReference type="STRING" id="73230.A0A2B7ZIP7"/>
<dbReference type="Pfam" id="PF09731">
    <property type="entry name" value="Mitofilin"/>
    <property type="match status" value="1"/>
</dbReference>
<dbReference type="AlphaFoldDB" id="A0A2B7ZIP7"/>
<comment type="subcellular location">
    <subcellularLocation>
        <location evidence="1 13">Mitochondrion inner membrane</location>
        <topology evidence="1 13">Single-pass membrane protein</topology>
    </subcellularLocation>
</comment>
<evidence type="ECO:0000256" key="14">
    <source>
        <dbReference type="SAM" id="MobiDB-lite"/>
    </source>
</evidence>
<keyword evidence="16" id="KW-1185">Reference proteome</keyword>
<proteinExistence type="inferred from homology"/>
<dbReference type="EMBL" id="PDND01000073">
    <property type="protein sequence ID" value="PGH33059.1"/>
    <property type="molecule type" value="Genomic_DNA"/>
</dbReference>
<evidence type="ECO:0000256" key="4">
    <source>
        <dbReference type="ARBA" id="ARBA00018116"/>
    </source>
</evidence>
<dbReference type="Proteomes" id="UP000226031">
    <property type="component" value="Unassembled WGS sequence"/>
</dbReference>
<feature type="region of interest" description="Disordered" evidence="14">
    <location>
        <begin position="150"/>
        <end position="253"/>
    </location>
</feature>
<protein>
    <recommendedName>
        <fullName evidence="4 13">MICOS complex subunit MIC60</fullName>
    </recommendedName>
    <alternativeName>
        <fullName evidence="13">Mitofilin</fullName>
    </alternativeName>
</protein>
<keyword evidence="10 13" id="KW-0496">Mitochondrion</keyword>
<feature type="transmembrane region" description="Helical" evidence="13">
    <location>
        <begin position="259"/>
        <end position="279"/>
    </location>
</feature>
<evidence type="ECO:0000313" key="15">
    <source>
        <dbReference type="EMBL" id="PGH33059.1"/>
    </source>
</evidence>
<evidence type="ECO:0000313" key="16">
    <source>
        <dbReference type="Proteomes" id="UP000226031"/>
    </source>
</evidence>
<keyword evidence="8 13" id="KW-1133">Transmembrane helix</keyword>
<gene>
    <name evidence="15" type="ORF">GX50_04133</name>
</gene>
<reference evidence="15 16" key="1">
    <citation type="submission" date="2017-10" db="EMBL/GenBank/DDBJ databases">
        <title>Comparative genomics in systemic dimorphic fungi from Ajellomycetaceae.</title>
        <authorList>
            <person name="Munoz J.F."/>
            <person name="Mcewen J.G."/>
            <person name="Clay O.K."/>
            <person name="Cuomo C.A."/>
        </authorList>
    </citation>
    <scope>NUCLEOTIDE SEQUENCE [LARGE SCALE GENOMIC DNA]</scope>
    <source>
        <strain evidence="15 16">UAMH4076</strain>
    </source>
</reference>
<dbReference type="GO" id="GO:0042407">
    <property type="term" value="P:cristae formation"/>
    <property type="evidence" value="ECO:0007669"/>
    <property type="project" value="TreeGrafter"/>
</dbReference>
<evidence type="ECO:0000256" key="11">
    <source>
        <dbReference type="ARBA" id="ARBA00023136"/>
    </source>
</evidence>
<name>A0A2B7ZIP7_9EURO</name>
<dbReference type="PANTHER" id="PTHR15415:SF7">
    <property type="entry name" value="MICOS COMPLEX SUBUNIT MIC60"/>
    <property type="match status" value="1"/>
</dbReference>
<comment type="similarity">
    <text evidence="2 13">Belongs to the MICOS complex subunit Mic60 family.</text>
</comment>
<evidence type="ECO:0000256" key="9">
    <source>
        <dbReference type="ARBA" id="ARBA00023054"/>
    </source>
</evidence>
<evidence type="ECO:0000256" key="6">
    <source>
        <dbReference type="ARBA" id="ARBA00022792"/>
    </source>
</evidence>
<keyword evidence="6 13" id="KW-0999">Mitochondrion inner membrane</keyword>
<evidence type="ECO:0000256" key="1">
    <source>
        <dbReference type="ARBA" id="ARBA00004434"/>
    </source>
</evidence>
<evidence type="ECO:0000256" key="2">
    <source>
        <dbReference type="ARBA" id="ARBA00010877"/>
    </source>
</evidence>
<comment type="caution">
    <text evidence="15">The sequence shown here is derived from an EMBL/GenBank/DDBJ whole genome shotgun (WGS) entry which is preliminary data.</text>
</comment>
<evidence type="ECO:0000256" key="12">
    <source>
        <dbReference type="ARBA" id="ARBA00025571"/>
    </source>
</evidence>
<feature type="region of interest" description="Disordered" evidence="14">
    <location>
        <begin position="348"/>
        <end position="423"/>
    </location>
</feature>
<comment type="function">
    <text evidence="12">Component of the MICOS complex, a large protein complex of the mitochondrial inner membrane that plays crucial roles in the maintenance of crista junctions, inner membrane architecture, and formation of contact sites to the outer membrane. Plays a role in keeping cristae membranes connected to the inner boundary membrane. Also promotes protein import via the mitochondrial intermembrane space assembly (MIA) pathway.</text>
</comment>
<evidence type="ECO:0000256" key="3">
    <source>
        <dbReference type="ARBA" id="ARBA00011875"/>
    </source>
</evidence>
<dbReference type="GO" id="GO:0061617">
    <property type="term" value="C:MICOS complex"/>
    <property type="evidence" value="ECO:0007669"/>
    <property type="project" value="TreeGrafter"/>
</dbReference>
<keyword evidence="11 13" id="KW-0472">Membrane</keyword>
<comment type="subunit">
    <text evidence="3 13">Component of the mitochondrial contact site and cristae organizing system (MICOS) complex.</text>
</comment>
<feature type="compositionally biased region" description="Basic and acidic residues" evidence="14">
    <location>
        <begin position="409"/>
        <end position="420"/>
    </location>
</feature>
<keyword evidence="7" id="KW-0809">Transit peptide</keyword>
<organism evidence="15 16">
    <name type="scientific">[Emmonsia] crescens</name>
    <dbReference type="NCBI Taxonomy" id="73230"/>
    <lineage>
        <taxon>Eukaryota</taxon>
        <taxon>Fungi</taxon>
        <taxon>Dikarya</taxon>
        <taxon>Ascomycota</taxon>
        <taxon>Pezizomycotina</taxon>
        <taxon>Eurotiomycetes</taxon>
        <taxon>Eurotiomycetidae</taxon>
        <taxon>Onygenales</taxon>
        <taxon>Ajellomycetaceae</taxon>
        <taxon>Emergomyces</taxon>
    </lineage>
</organism>
<evidence type="ECO:0000256" key="10">
    <source>
        <dbReference type="ARBA" id="ARBA00023128"/>
    </source>
</evidence>